<name>A0A0D3FT98_9ORYZ</name>
<reference evidence="2" key="2">
    <citation type="submission" date="2015-03" db="UniProtKB">
        <authorList>
            <consortium name="EnsemblPlants"/>
        </authorList>
    </citation>
    <scope>IDENTIFICATION</scope>
</reference>
<dbReference type="EnsemblPlants" id="OBART04G04890.1">
    <property type="protein sequence ID" value="OBART04G04890.1"/>
    <property type="gene ID" value="OBART04G04890"/>
</dbReference>
<dbReference type="AlphaFoldDB" id="A0A0D3FT98"/>
<dbReference type="Proteomes" id="UP000026960">
    <property type="component" value="Chromosome 4"/>
</dbReference>
<keyword evidence="3" id="KW-1185">Reference proteome</keyword>
<dbReference type="HOGENOM" id="CLU_1868252_0_0_1"/>
<evidence type="ECO:0000256" key="1">
    <source>
        <dbReference type="SAM" id="MobiDB-lite"/>
    </source>
</evidence>
<accession>A0A0D3FT98</accession>
<sequence length="137" mass="15076">MPEFRRQASPHLPSESARKRRRRRPRPPPASAAVGSVHLCVGRRRCCRRNLLPRATAVGCCPLAPDNTVPRSSSSPWPWAPPAITPLTGEVGQIGNANMDVSAHNPLFPFRFTEFGFPKIPPVGTTPDKLFSERSIC</sequence>
<evidence type="ECO:0000313" key="2">
    <source>
        <dbReference type="EnsemblPlants" id="OBART04G04890.1"/>
    </source>
</evidence>
<dbReference type="Gramene" id="OBART04G04890.1">
    <property type="protein sequence ID" value="OBART04G04890.1"/>
    <property type="gene ID" value="OBART04G04890"/>
</dbReference>
<feature type="region of interest" description="Disordered" evidence="1">
    <location>
        <begin position="1"/>
        <end position="34"/>
    </location>
</feature>
<organism evidence="2">
    <name type="scientific">Oryza barthii</name>
    <dbReference type="NCBI Taxonomy" id="65489"/>
    <lineage>
        <taxon>Eukaryota</taxon>
        <taxon>Viridiplantae</taxon>
        <taxon>Streptophyta</taxon>
        <taxon>Embryophyta</taxon>
        <taxon>Tracheophyta</taxon>
        <taxon>Spermatophyta</taxon>
        <taxon>Magnoliopsida</taxon>
        <taxon>Liliopsida</taxon>
        <taxon>Poales</taxon>
        <taxon>Poaceae</taxon>
        <taxon>BOP clade</taxon>
        <taxon>Oryzoideae</taxon>
        <taxon>Oryzeae</taxon>
        <taxon>Oryzinae</taxon>
        <taxon>Oryza</taxon>
    </lineage>
</organism>
<protein>
    <submittedName>
        <fullName evidence="2">Uncharacterized protein</fullName>
    </submittedName>
</protein>
<reference evidence="2" key="1">
    <citation type="journal article" date="2009" name="Rice">
        <title>De Novo Next Generation Sequencing of Plant Genomes.</title>
        <authorList>
            <person name="Rounsley S."/>
            <person name="Marri P.R."/>
            <person name="Yu Y."/>
            <person name="He R."/>
            <person name="Sisneros N."/>
            <person name="Goicoechea J.L."/>
            <person name="Lee S.J."/>
            <person name="Angelova A."/>
            <person name="Kudrna D."/>
            <person name="Luo M."/>
            <person name="Affourtit J."/>
            <person name="Desany B."/>
            <person name="Knight J."/>
            <person name="Niazi F."/>
            <person name="Egholm M."/>
            <person name="Wing R.A."/>
        </authorList>
    </citation>
    <scope>NUCLEOTIDE SEQUENCE [LARGE SCALE GENOMIC DNA]</scope>
    <source>
        <strain evidence="2">cv. IRGC 105608</strain>
    </source>
</reference>
<dbReference type="PaxDb" id="65489-OBART04G04890.1"/>
<proteinExistence type="predicted"/>
<evidence type="ECO:0000313" key="3">
    <source>
        <dbReference type="Proteomes" id="UP000026960"/>
    </source>
</evidence>